<comment type="caution">
    <text evidence="7">The sequence shown here is derived from an EMBL/GenBank/DDBJ whole genome shotgun (WGS) entry which is preliminary data.</text>
</comment>
<dbReference type="Proteomes" id="UP001642520">
    <property type="component" value="Unassembled WGS sequence"/>
</dbReference>
<evidence type="ECO:0000256" key="4">
    <source>
        <dbReference type="ARBA" id="ARBA00035393"/>
    </source>
</evidence>
<comment type="catalytic activity">
    <reaction evidence="5 6">
        <text>queuosine 5'-phosphate + H2O = queuine + D-ribose 5-phosphate</text>
        <dbReference type="Rhea" id="RHEA:75387"/>
        <dbReference type="ChEBI" id="CHEBI:15377"/>
        <dbReference type="ChEBI" id="CHEBI:17433"/>
        <dbReference type="ChEBI" id="CHEBI:78346"/>
        <dbReference type="ChEBI" id="CHEBI:194371"/>
    </reaction>
    <physiologicalReaction direction="left-to-right" evidence="5 6">
        <dbReference type="Rhea" id="RHEA:75388"/>
    </physiologicalReaction>
</comment>
<dbReference type="Pfam" id="PF10343">
    <property type="entry name" value="Q_salvage"/>
    <property type="match status" value="1"/>
</dbReference>
<evidence type="ECO:0000313" key="7">
    <source>
        <dbReference type="EMBL" id="CAL7949951.1"/>
    </source>
</evidence>
<comment type="similarity">
    <text evidence="2 6">Belongs to the QNG1 protein family.</text>
</comment>
<keyword evidence="8" id="KW-1185">Reference proteome</keyword>
<dbReference type="PANTHER" id="PTHR21314:SF0">
    <property type="entry name" value="QUEUOSINE 5'-PHOSPHATE N-GLYCOSYLASE_HYDROLASE"/>
    <property type="match status" value="1"/>
</dbReference>
<evidence type="ECO:0000256" key="6">
    <source>
        <dbReference type="RuleBase" id="RU365002"/>
    </source>
</evidence>
<reference evidence="7 8" key="1">
    <citation type="submission" date="2024-08" db="EMBL/GenBank/DDBJ databases">
        <authorList>
            <person name="Will J Nash"/>
            <person name="Angela Man"/>
            <person name="Seanna McTaggart"/>
            <person name="Kendall Baker"/>
            <person name="Tom Barker"/>
            <person name="Leah Catchpole"/>
            <person name="Alex Durrant"/>
            <person name="Karim Gharbi"/>
            <person name="Naomi Irish"/>
            <person name="Gemy Kaithakottil"/>
            <person name="Debby Ku"/>
            <person name="Aaliyah Providence"/>
            <person name="Felix Shaw"/>
            <person name="David Swarbreck"/>
            <person name="Chris Watkins"/>
            <person name="Ann M. McCartney"/>
            <person name="Giulio Formenti"/>
            <person name="Alice Mouton"/>
            <person name="Noel Vella"/>
            <person name="Bjorn M von Reumont"/>
            <person name="Adriana Vella"/>
            <person name="Wilfried Haerty"/>
        </authorList>
    </citation>
    <scope>NUCLEOTIDE SEQUENCE [LARGE SCALE GENOMIC DNA]</scope>
</reference>
<evidence type="ECO:0000256" key="5">
    <source>
        <dbReference type="ARBA" id="ARBA00048204"/>
    </source>
</evidence>
<evidence type="ECO:0000256" key="2">
    <source>
        <dbReference type="ARBA" id="ARBA00035119"/>
    </source>
</evidence>
<evidence type="ECO:0000313" key="8">
    <source>
        <dbReference type="Proteomes" id="UP001642520"/>
    </source>
</evidence>
<name>A0ABP1PCX5_XYLVO</name>
<protein>
    <recommendedName>
        <fullName evidence="3 6">Queuosine 5'-phosphate N-glycosylase/hydrolase</fullName>
        <ecNumber evidence="6">3.2.2.-</ecNumber>
    </recommendedName>
    <alternativeName>
        <fullName evidence="4 6">Queuosine-nucleotide N-glycosylase/hydrolase</fullName>
    </alternativeName>
</protein>
<gene>
    <name evidence="7" type="ORF">XYLVIOL_LOCUS9684</name>
</gene>
<organism evidence="7 8">
    <name type="scientific">Xylocopa violacea</name>
    <name type="common">Violet carpenter bee</name>
    <name type="synonym">Apis violacea</name>
    <dbReference type="NCBI Taxonomy" id="135666"/>
    <lineage>
        <taxon>Eukaryota</taxon>
        <taxon>Metazoa</taxon>
        <taxon>Ecdysozoa</taxon>
        <taxon>Arthropoda</taxon>
        <taxon>Hexapoda</taxon>
        <taxon>Insecta</taxon>
        <taxon>Pterygota</taxon>
        <taxon>Neoptera</taxon>
        <taxon>Endopterygota</taxon>
        <taxon>Hymenoptera</taxon>
        <taxon>Apocrita</taxon>
        <taxon>Aculeata</taxon>
        <taxon>Apoidea</taxon>
        <taxon>Anthophila</taxon>
        <taxon>Apidae</taxon>
        <taxon>Xylocopa</taxon>
        <taxon>Xylocopa</taxon>
    </lineage>
</organism>
<proteinExistence type="inferred from homology"/>
<comment type="function">
    <text evidence="6">Catalyzes the hydrolysis of queuosine 5'-phosphate, releasing the nucleobase queuine (q). Is required for salvage of queuine from exogenous queuosine (Q) that is imported and then converted to queuosine 5'-phosphate intracellularly.</text>
</comment>
<accession>A0ABP1PCX5</accession>
<evidence type="ECO:0000256" key="3">
    <source>
        <dbReference type="ARBA" id="ARBA00035306"/>
    </source>
</evidence>
<evidence type="ECO:0000256" key="1">
    <source>
        <dbReference type="ARBA" id="ARBA00022801"/>
    </source>
</evidence>
<dbReference type="PANTHER" id="PTHR21314">
    <property type="entry name" value="QUEUOSINE 5'-PHOSPHATE N-GLYCOSYLASE_HYDROLASE-RELATED"/>
    <property type="match status" value="1"/>
</dbReference>
<dbReference type="EC" id="3.2.2.-" evidence="6"/>
<dbReference type="InterPro" id="IPR019438">
    <property type="entry name" value="Q_salvage"/>
</dbReference>
<sequence length="337" mass="38847">MILMPKESAKLIAFISKNVFVEEEGIKNLACAVLEGLKDKTISVDNFSQNAFHPSSEDPKAVDWIFVLDTLNFSFWSHKNSPTRWCVNGQSGYFALCAAIKRAIDEGKPIVDPKYYSEITRPEAEYIFRGDNETSIPLLDERVKCLREAGKVLLEKYQGTFVNCVKSCSRSAEQLLRCIVRDFESYQDVADYKIHKVSFYKRAQILIGDIWANFKGQGIGEFEDIDYITMFADYRVPQVLVHFGAIRYNNPLLSRLHSDIELENGSDDEIEIRGCSIEAVERVKDEVRALIERYPNLALKKSDVNAILIDHFLWDYRREHAAELDNIPFHKTRCIYY</sequence>
<keyword evidence="1 6" id="KW-0378">Hydrolase</keyword>
<dbReference type="EMBL" id="CAXAJV020001300">
    <property type="protein sequence ID" value="CAL7949951.1"/>
    <property type="molecule type" value="Genomic_DNA"/>
</dbReference>